<evidence type="ECO:0000256" key="1">
    <source>
        <dbReference type="SAM" id="MobiDB-lite"/>
    </source>
</evidence>
<reference evidence="3 4" key="1">
    <citation type="submission" date="2018-03" db="EMBL/GenBank/DDBJ databases">
        <title>Genomes of Pezizomycetes fungi and the evolution of truffles.</title>
        <authorList>
            <person name="Murat C."/>
            <person name="Payen T."/>
            <person name="Noel B."/>
            <person name="Kuo A."/>
            <person name="Martin F.M."/>
        </authorList>
    </citation>
    <scope>NUCLEOTIDE SEQUENCE [LARGE SCALE GENOMIC DNA]</scope>
    <source>
        <strain evidence="3">091103-1</strain>
    </source>
</reference>
<keyword evidence="2" id="KW-0812">Transmembrane</keyword>
<dbReference type="AlphaFoldDB" id="A0A317SKR0"/>
<dbReference type="EMBL" id="PYWC01000055">
    <property type="protein sequence ID" value="PWW74898.1"/>
    <property type="molecule type" value="Genomic_DNA"/>
</dbReference>
<evidence type="ECO:0000313" key="4">
    <source>
        <dbReference type="Proteomes" id="UP000246991"/>
    </source>
</evidence>
<dbReference type="OrthoDB" id="5475932at2759"/>
<keyword evidence="2" id="KW-0472">Membrane</keyword>
<feature type="region of interest" description="Disordered" evidence="1">
    <location>
        <begin position="1"/>
        <end position="25"/>
    </location>
</feature>
<sequence>SFPKSADSDPISTEPSGLSQHPPIWPLSLWRPPKKTDPHHNPRLILSLTVGQYFITAFFVCILAFLVYILPSLTEIFPFFK</sequence>
<organism evidence="3 4">
    <name type="scientific">Tuber magnatum</name>
    <name type="common">white Piedmont truffle</name>
    <dbReference type="NCBI Taxonomy" id="42249"/>
    <lineage>
        <taxon>Eukaryota</taxon>
        <taxon>Fungi</taxon>
        <taxon>Dikarya</taxon>
        <taxon>Ascomycota</taxon>
        <taxon>Pezizomycotina</taxon>
        <taxon>Pezizomycetes</taxon>
        <taxon>Pezizales</taxon>
        <taxon>Tuberaceae</taxon>
        <taxon>Tuber</taxon>
    </lineage>
</organism>
<gene>
    <name evidence="3" type="ORF">C7212DRAFT_26153</name>
</gene>
<dbReference type="Proteomes" id="UP000246991">
    <property type="component" value="Unassembled WGS sequence"/>
</dbReference>
<keyword evidence="2" id="KW-1133">Transmembrane helix</keyword>
<keyword evidence="4" id="KW-1185">Reference proteome</keyword>
<accession>A0A317SKR0</accession>
<feature type="non-terminal residue" evidence="3">
    <location>
        <position position="1"/>
    </location>
</feature>
<feature type="transmembrane region" description="Helical" evidence="2">
    <location>
        <begin position="44"/>
        <end position="70"/>
    </location>
</feature>
<proteinExistence type="predicted"/>
<comment type="caution">
    <text evidence="3">The sequence shown here is derived from an EMBL/GenBank/DDBJ whole genome shotgun (WGS) entry which is preliminary data.</text>
</comment>
<evidence type="ECO:0000256" key="2">
    <source>
        <dbReference type="SAM" id="Phobius"/>
    </source>
</evidence>
<evidence type="ECO:0000313" key="3">
    <source>
        <dbReference type="EMBL" id="PWW74898.1"/>
    </source>
</evidence>
<protein>
    <submittedName>
        <fullName evidence="3">Uncharacterized protein</fullName>
    </submittedName>
</protein>
<feature type="non-terminal residue" evidence="3">
    <location>
        <position position="81"/>
    </location>
</feature>
<name>A0A317SKR0_9PEZI</name>
<feature type="compositionally biased region" description="Polar residues" evidence="1">
    <location>
        <begin position="10"/>
        <end position="19"/>
    </location>
</feature>